<evidence type="ECO:0000256" key="9">
    <source>
        <dbReference type="ARBA" id="ARBA00023136"/>
    </source>
</evidence>
<dbReference type="GO" id="GO:0050793">
    <property type="term" value="P:regulation of developmental process"/>
    <property type="evidence" value="ECO:0007669"/>
    <property type="project" value="UniProtKB-ARBA"/>
</dbReference>
<evidence type="ECO:0000256" key="6">
    <source>
        <dbReference type="ARBA" id="ARBA00022777"/>
    </source>
</evidence>
<keyword evidence="4 19" id="KW-0812">Transmembrane</keyword>
<dbReference type="InterPro" id="IPR000719">
    <property type="entry name" value="Prot_kinase_dom"/>
</dbReference>
<dbReference type="PROSITE" id="PS00109">
    <property type="entry name" value="PROTEIN_KINASE_TYR"/>
    <property type="match status" value="1"/>
</dbReference>
<evidence type="ECO:0000256" key="5">
    <source>
        <dbReference type="ARBA" id="ARBA00022741"/>
    </source>
</evidence>
<evidence type="ECO:0000256" key="15">
    <source>
        <dbReference type="PIRSR" id="PIRSR000615-1"/>
    </source>
</evidence>
<dbReference type="InterPro" id="IPR050122">
    <property type="entry name" value="RTK"/>
</dbReference>
<dbReference type="GO" id="GO:0030182">
    <property type="term" value="P:neuron differentiation"/>
    <property type="evidence" value="ECO:0007669"/>
    <property type="project" value="UniProtKB-ARBA"/>
</dbReference>
<dbReference type="InterPro" id="IPR020635">
    <property type="entry name" value="Tyr_kinase_cat_dom"/>
</dbReference>
<dbReference type="PROSITE" id="PS50835">
    <property type="entry name" value="IG_LIKE"/>
    <property type="match status" value="1"/>
</dbReference>
<dbReference type="InterPro" id="IPR007110">
    <property type="entry name" value="Ig-like_dom"/>
</dbReference>
<dbReference type="GO" id="GO:0005524">
    <property type="term" value="F:ATP binding"/>
    <property type="evidence" value="ECO:0007669"/>
    <property type="project" value="UniProtKB-KW"/>
</dbReference>
<keyword evidence="9 19" id="KW-0472">Membrane</keyword>
<evidence type="ECO:0000256" key="3">
    <source>
        <dbReference type="ARBA" id="ARBA00022679"/>
    </source>
</evidence>
<evidence type="ECO:0008006" key="25">
    <source>
        <dbReference type="Google" id="ProtNLM"/>
    </source>
</evidence>
<keyword evidence="14" id="KW-0393">Immunoglobulin domain</keyword>
<dbReference type="InterPro" id="IPR001245">
    <property type="entry name" value="Ser-Thr/Tyr_kinase_cat_dom"/>
</dbReference>
<dbReference type="Gene3D" id="1.10.510.10">
    <property type="entry name" value="Transferase(Phosphotransferase) domain 1"/>
    <property type="match status" value="1"/>
</dbReference>
<comment type="caution">
    <text evidence="23">The sequence shown here is derived from an EMBL/GenBank/DDBJ whole genome shotgun (WGS) entry which is preliminary data.</text>
</comment>
<dbReference type="OrthoDB" id="4062651at2759"/>
<organism evidence="23 24">
    <name type="scientific">Opisthorchis felineus</name>
    <dbReference type="NCBI Taxonomy" id="147828"/>
    <lineage>
        <taxon>Eukaryota</taxon>
        <taxon>Metazoa</taxon>
        <taxon>Spiralia</taxon>
        <taxon>Lophotrochozoa</taxon>
        <taxon>Platyhelminthes</taxon>
        <taxon>Trematoda</taxon>
        <taxon>Digenea</taxon>
        <taxon>Opisthorchiida</taxon>
        <taxon>Opisthorchiata</taxon>
        <taxon>Opisthorchiidae</taxon>
        <taxon>Opisthorchis</taxon>
    </lineage>
</organism>
<evidence type="ECO:0000256" key="16">
    <source>
        <dbReference type="PIRSR" id="PIRSR000615-2"/>
    </source>
</evidence>
<dbReference type="PANTHER" id="PTHR24416">
    <property type="entry name" value="TYROSINE-PROTEIN KINASE RECEPTOR"/>
    <property type="match status" value="1"/>
</dbReference>
<keyword evidence="20" id="KW-0732">Signal</keyword>
<dbReference type="CDD" id="cd00096">
    <property type="entry name" value="Ig"/>
    <property type="match status" value="1"/>
</dbReference>
<evidence type="ECO:0000313" key="23">
    <source>
        <dbReference type="EMBL" id="TGZ68059.1"/>
    </source>
</evidence>
<dbReference type="FunFam" id="1.10.510.10:FF:001512">
    <property type="entry name" value="Receptor tyrosine-protein kinase erbB-2"/>
    <property type="match status" value="1"/>
</dbReference>
<dbReference type="SUPFAM" id="SSF48726">
    <property type="entry name" value="Immunoglobulin"/>
    <property type="match status" value="2"/>
</dbReference>
<dbReference type="SMART" id="SM00219">
    <property type="entry name" value="TyrKc"/>
    <property type="match status" value="1"/>
</dbReference>
<keyword evidence="11" id="KW-1015">Disulfide bond</keyword>
<evidence type="ECO:0000259" key="21">
    <source>
        <dbReference type="PROSITE" id="PS50011"/>
    </source>
</evidence>
<dbReference type="PROSITE" id="PS50011">
    <property type="entry name" value="PROTEIN_KINASE_DOM"/>
    <property type="match status" value="1"/>
</dbReference>
<dbReference type="InterPro" id="IPR008266">
    <property type="entry name" value="Tyr_kinase_AS"/>
</dbReference>
<evidence type="ECO:0000256" key="11">
    <source>
        <dbReference type="ARBA" id="ARBA00023157"/>
    </source>
</evidence>
<dbReference type="InterPro" id="IPR013783">
    <property type="entry name" value="Ig-like_fold"/>
</dbReference>
<keyword evidence="24" id="KW-1185">Reference proteome</keyword>
<keyword evidence="5 16" id="KW-0547">Nucleotide-binding</keyword>
<feature type="signal peptide" evidence="20">
    <location>
        <begin position="1"/>
        <end position="22"/>
    </location>
</feature>
<evidence type="ECO:0000256" key="17">
    <source>
        <dbReference type="PIRSR" id="PIRSR000615-3"/>
    </source>
</evidence>
<dbReference type="GO" id="GO:0007169">
    <property type="term" value="P:cell surface receptor protein tyrosine kinase signaling pathway"/>
    <property type="evidence" value="ECO:0007669"/>
    <property type="project" value="TreeGrafter"/>
</dbReference>
<name>A0A4S2M1E0_OPIFE</name>
<comment type="subcellular location">
    <subcellularLocation>
        <location evidence="2">Endomembrane system</location>
    </subcellularLocation>
    <subcellularLocation>
        <location evidence="1">Membrane</location>
        <topology evidence="1">Single-pass membrane protein</topology>
    </subcellularLocation>
</comment>
<keyword evidence="10" id="KW-0829">Tyrosine-protein kinase</keyword>
<dbReference type="Gene3D" id="2.60.40.10">
    <property type="entry name" value="Immunoglobulins"/>
    <property type="match status" value="1"/>
</dbReference>
<evidence type="ECO:0000256" key="8">
    <source>
        <dbReference type="ARBA" id="ARBA00022989"/>
    </source>
</evidence>
<keyword evidence="17" id="KW-0479">Metal-binding</keyword>
<keyword evidence="6" id="KW-0418">Kinase</keyword>
<dbReference type="GO" id="GO:0048468">
    <property type="term" value="P:cell development"/>
    <property type="evidence" value="ECO:0007669"/>
    <property type="project" value="UniProtKB-ARBA"/>
</dbReference>
<evidence type="ECO:0000256" key="2">
    <source>
        <dbReference type="ARBA" id="ARBA00004308"/>
    </source>
</evidence>
<evidence type="ECO:0000256" key="19">
    <source>
        <dbReference type="SAM" id="Phobius"/>
    </source>
</evidence>
<feature type="binding site" evidence="17">
    <location>
        <position position="769"/>
    </location>
    <ligand>
        <name>Mg(2+)</name>
        <dbReference type="ChEBI" id="CHEBI:18420"/>
    </ligand>
</feature>
<protein>
    <recommendedName>
        <fullName evidence="25">Receptor protein-tyrosine kinase</fullName>
    </recommendedName>
</protein>
<dbReference type="SMART" id="SM00409">
    <property type="entry name" value="IG"/>
    <property type="match status" value="3"/>
</dbReference>
<keyword evidence="7 16" id="KW-0067">ATP-binding</keyword>
<keyword evidence="13" id="KW-0325">Glycoprotein</keyword>
<dbReference type="AlphaFoldDB" id="A0A4S2M1E0"/>
<dbReference type="CDD" id="cd00192">
    <property type="entry name" value="PTKc"/>
    <property type="match status" value="1"/>
</dbReference>
<feature type="binding site" evidence="16">
    <location>
        <position position="630"/>
    </location>
    <ligand>
        <name>ATP</name>
        <dbReference type="ChEBI" id="CHEBI:30616"/>
    </ligand>
</feature>
<keyword evidence="3" id="KW-0808">Transferase</keyword>
<feature type="chain" id="PRO_5020391799" description="Receptor protein-tyrosine kinase" evidence="20">
    <location>
        <begin position="23"/>
        <end position="965"/>
    </location>
</feature>
<reference evidence="23 24" key="1">
    <citation type="journal article" date="2019" name="BMC Genomics">
        <title>New insights from Opisthorchis felineus genome: update on genomics of the epidemiologically important liver flukes.</title>
        <authorList>
            <person name="Ershov N.I."/>
            <person name="Mordvinov V.A."/>
            <person name="Prokhortchouk E.B."/>
            <person name="Pakharukova M.Y."/>
            <person name="Gunbin K.V."/>
            <person name="Ustyantsev K."/>
            <person name="Genaev M.A."/>
            <person name="Blinov A.G."/>
            <person name="Mazur A."/>
            <person name="Boulygina E."/>
            <person name="Tsygankova S."/>
            <person name="Khrameeva E."/>
            <person name="Chekanov N."/>
            <person name="Fan G."/>
            <person name="Xiao A."/>
            <person name="Zhang H."/>
            <person name="Xu X."/>
            <person name="Yang H."/>
            <person name="Solovyev V."/>
            <person name="Lee S.M."/>
            <person name="Liu X."/>
            <person name="Afonnikov D.A."/>
            <person name="Skryabin K.G."/>
        </authorList>
    </citation>
    <scope>NUCLEOTIDE SEQUENCE [LARGE SCALE GENOMIC DNA]</scope>
    <source>
        <strain evidence="23">AK-0245</strain>
        <tissue evidence="23">Whole organism</tissue>
    </source>
</reference>
<gene>
    <name evidence="23" type="ORF">CRM22_004473</name>
</gene>
<dbReference type="Proteomes" id="UP000308267">
    <property type="component" value="Unassembled WGS sequence"/>
</dbReference>
<dbReference type="InterPro" id="IPR011009">
    <property type="entry name" value="Kinase-like_dom_sf"/>
</dbReference>
<accession>A0A4S2M1E0</accession>
<dbReference type="Gene3D" id="3.30.200.20">
    <property type="entry name" value="Phosphorylase Kinase, domain 1"/>
    <property type="match status" value="1"/>
</dbReference>
<dbReference type="GO" id="GO:0012505">
    <property type="term" value="C:endomembrane system"/>
    <property type="evidence" value="ECO:0007669"/>
    <property type="project" value="UniProtKB-SubCell"/>
</dbReference>
<keyword evidence="8 19" id="KW-1133">Transmembrane helix</keyword>
<feature type="region of interest" description="Disordered" evidence="18">
    <location>
        <begin position="895"/>
        <end position="930"/>
    </location>
</feature>
<sequence length="965" mass="108621">MLQPQLVARYLFFVLAIDGAHALTTIPQSMYSPLSLQCACNPNVNAVPTWWHNDMLIKQRKGKHILRSATLHILDLRMNDSGIYKCIFADPSNELHKCAGYNISVLDPTPRSLALHERTAPADAATERRGEVYWHPKMKREDGQHVFRGKPVTLEVFIYSSGSTKPIVQWFGPIDHFDTAPTISEPQKFNCNSPEETQRVLNGTCYRASYTIHRLPAGAEFMCEVKSGALTNASVLHTNFIVFESFKVSEDPHPISERRRPRFETLAMDDIADLILQVLDHNVTEPTEPTEPTFTSTESLSISSSLHPPVLNFASLRPTEIPDLRFFLLSPTACLRGNLTLHCQLPGLASELEVWYLGPKIDDSNRSSHCLFDGCFDVDPVFIRKSGSTRFKLRSDSGRIREMVHFDETPLSITLAGLGTQHSGTYLCKYINHYKLVHVEVKECDDRAIKFDFRPLIVLLMCFGAVFILLTLFAVWIRSRRKPVVVELVSRAYRAKGFTSKPTRKLNLMCHFHDLYPPDTALQTVFGKTDAYNKQCDSVHTAISAVSNERYRHRRRIFKKPTVSAISRLSASFSHCATWEIDASCILIEQLIAEGNFSSVYQATVHGPLPRHSHVEQGISDSSTTHVAVKTVRAAYNVEDLVSLFREIQILVFLNAHPHIIRLMGICTQNGCPRILLEYAVHGNMRDFLRRNRPSDSASVDDVELPSINSSLDLISTPELVKLNVQALLRFGYHVADALTYLESLKLVHRDIAARNVLLTEGYVAKLCDFGLSCPLADGHYVDEFRERLPFRWMAPESLQDNRFSLKSDVWSFGIYLWELFSLGYTPYPGLSCADIGPWLAAGYRNAQPSMASAEVYRIMLDCWHIEPSLRPSVKSLLDDLKLLVSSTFRFSPRDSGFASGNRSRQTSGTNPSISSSVPRRRPVPPVRTVSLPGYTNLPAGYVEMSLEGYLEPRSELRSADLIAA</sequence>
<evidence type="ECO:0000256" key="18">
    <source>
        <dbReference type="SAM" id="MobiDB-lite"/>
    </source>
</evidence>
<evidence type="ECO:0000256" key="13">
    <source>
        <dbReference type="ARBA" id="ARBA00023180"/>
    </source>
</evidence>
<dbReference type="PRINTS" id="PR00109">
    <property type="entry name" value="TYRKINASE"/>
</dbReference>
<evidence type="ECO:0000256" key="14">
    <source>
        <dbReference type="ARBA" id="ARBA00023319"/>
    </source>
</evidence>
<feature type="binding site" evidence="16">
    <location>
        <position position="755"/>
    </location>
    <ligand>
        <name>ATP</name>
        <dbReference type="ChEBI" id="CHEBI:30616"/>
    </ligand>
</feature>
<keyword evidence="17" id="KW-0460">Magnesium</keyword>
<feature type="compositionally biased region" description="Polar residues" evidence="18">
    <location>
        <begin position="899"/>
        <end position="914"/>
    </location>
</feature>
<dbReference type="PANTHER" id="PTHR24416:SF611">
    <property type="entry name" value="TYROSINE-PROTEIN KINASE TRANSMEMBRANE RECEPTOR ROR"/>
    <property type="match status" value="1"/>
</dbReference>
<evidence type="ECO:0000256" key="4">
    <source>
        <dbReference type="ARBA" id="ARBA00022692"/>
    </source>
</evidence>
<proteinExistence type="predicted"/>
<dbReference type="PIRSF" id="PIRSF000615">
    <property type="entry name" value="TyrPK_CSF1-R"/>
    <property type="match status" value="1"/>
</dbReference>
<dbReference type="GO" id="GO:0046872">
    <property type="term" value="F:metal ion binding"/>
    <property type="evidence" value="ECO:0007669"/>
    <property type="project" value="UniProtKB-KW"/>
</dbReference>
<feature type="transmembrane region" description="Helical" evidence="19">
    <location>
        <begin position="456"/>
        <end position="477"/>
    </location>
</feature>
<dbReference type="InterPro" id="IPR036179">
    <property type="entry name" value="Ig-like_dom_sf"/>
</dbReference>
<dbReference type="GO" id="GO:0043235">
    <property type="term" value="C:receptor complex"/>
    <property type="evidence" value="ECO:0007669"/>
    <property type="project" value="TreeGrafter"/>
</dbReference>
<dbReference type="GO" id="GO:0005886">
    <property type="term" value="C:plasma membrane"/>
    <property type="evidence" value="ECO:0007669"/>
    <property type="project" value="TreeGrafter"/>
</dbReference>
<dbReference type="GO" id="GO:0004714">
    <property type="term" value="F:transmembrane receptor protein tyrosine kinase activity"/>
    <property type="evidence" value="ECO:0007669"/>
    <property type="project" value="TreeGrafter"/>
</dbReference>
<evidence type="ECO:0000256" key="12">
    <source>
        <dbReference type="ARBA" id="ARBA00023170"/>
    </source>
</evidence>
<evidence type="ECO:0000256" key="1">
    <source>
        <dbReference type="ARBA" id="ARBA00004167"/>
    </source>
</evidence>
<dbReference type="EMBL" id="SJOL01006386">
    <property type="protein sequence ID" value="TGZ68059.1"/>
    <property type="molecule type" value="Genomic_DNA"/>
</dbReference>
<evidence type="ECO:0000259" key="22">
    <source>
        <dbReference type="PROSITE" id="PS50835"/>
    </source>
</evidence>
<feature type="domain" description="Protein kinase" evidence="21">
    <location>
        <begin position="586"/>
        <end position="884"/>
    </location>
</feature>
<evidence type="ECO:0000256" key="20">
    <source>
        <dbReference type="SAM" id="SignalP"/>
    </source>
</evidence>
<evidence type="ECO:0000256" key="10">
    <source>
        <dbReference type="ARBA" id="ARBA00023137"/>
    </source>
</evidence>
<feature type="active site" description="Proton acceptor" evidence="15">
    <location>
        <position position="751"/>
    </location>
</feature>
<evidence type="ECO:0000313" key="24">
    <source>
        <dbReference type="Proteomes" id="UP000308267"/>
    </source>
</evidence>
<dbReference type="Pfam" id="PF07714">
    <property type="entry name" value="PK_Tyr_Ser-Thr"/>
    <property type="match status" value="1"/>
</dbReference>
<keyword evidence="12" id="KW-0675">Receptor</keyword>
<evidence type="ECO:0000256" key="7">
    <source>
        <dbReference type="ARBA" id="ARBA00022840"/>
    </source>
</evidence>
<dbReference type="SUPFAM" id="SSF56112">
    <property type="entry name" value="Protein kinase-like (PK-like)"/>
    <property type="match status" value="1"/>
</dbReference>
<feature type="binding site" evidence="17">
    <location>
        <position position="756"/>
    </location>
    <ligand>
        <name>Mg(2+)</name>
        <dbReference type="ChEBI" id="CHEBI:18420"/>
    </ligand>
</feature>
<dbReference type="InterPro" id="IPR003599">
    <property type="entry name" value="Ig_sub"/>
</dbReference>
<feature type="domain" description="Ig-like" evidence="22">
    <location>
        <begin position="4"/>
        <end position="96"/>
    </location>
</feature>
<dbReference type="STRING" id="147828.A0A4S2M1E0"/>